<evidence type="ECO:0000313" key="3">
    <source>
        <dbReference type="Proteomes" id="UP001194468"/>
    </source>
</evidence>
<dbReference type="Pfam" id="PF17667">
    <property type="entry name" value="Pkinase_fungal"/>
    <property type="match status" value="1"/>
</dbReference>
<reference evidence="2" key="1">
    <citation type="submission" date="2019-10" db="EMBL/GenBank/DDBJ databases">
        <authorList>
            <consortium name="DOE Joint Genome Institute"/>
            <person name="Kuo A."/>
            <person name="Miyauchi S."/>
            <person name="Kiss E."/>
            <person name="Drula E."/>
            <person name="Kohler A."/>
            <person name="Sanchez-Garcia M."/>
            <person name="Andreopoulos B."/>
            <person name="Barry K.W."/>
            <person name="Bonito G."/>
            <person name="Buee M."/>
            <person name="Carver A."/>
            <person name="Chen C."/>
            <person name="Cichocki N."/>
            <person name="Clum A."/>
            <person name="Culley D."/>
            <person name="Crous P.W."/>
            <person name="Fauchery L."/>
            <person name="Girlanda M."/>
            <person name="Hayes R."/>
            <person name="Keri Z."/>
            <person name="LaButti K."/>
            <person name="Lipzen A."/>
            <person name="Lombard V."/>
            <person name="Magnuson J."/>
            <person name="Maillard F."/>
            <person name="Morin E."/>
            <person name="Murat C."/>
            <person name="Nolan M."/>
            <person name="Ohm R."/>
            <person name="Pangilinan J."/>
            <person name="Pereira M."/>
            <person name="Perotto S."/>
            <person name="Peter M."/>
            <person name="Riley R."/>
            <person name="Sitrit Y."/>
            <person name="Stielow B."/>
            <person name="Szollosi G."/>
            <person name="Zifcakova L."/>
            <person name="Stursova M."/>
            <person name="Spatafora J.W."/>
            <person name="Tedersoo L."/>
            <person name="Vaario L.-M."/>
            <person name="Yamada A."/>
            <person name="Yan M."/>
            <person name="Wang P."/>
            <person name="Xu J."/>
            <person name="Bruns T."/>
            <person name="Baldrian P."/>
            <person name="Vilgalys R."/>
            <person name="Henrissat B."/>
            <person name="Grigoriev I.V."/>
            <person name="Hibbett D."/>
            <person name="Nagy L.G."/>
            <person name="Martin F.M."/>
        </authorList>
    </citation>
    <scope>NUCLEOTIDE SEQUENCE</scope>
    <source>
        <strain evidence="2">BED1</strain>
    </source>
</reference>
<dbReference type="EMBL" id="WHUW01000005">
    <property type="protein sequence ID" value="KAF8445706.1"/>
    <property type="molecule type" value="Genomic_DNA"/>
</dbReference>
<dbReference type="InterPro" id="IPR040976">
    <property type="entry name" value="Pkinase_fungal"/>
</dbReference>
<dbReference type="AlphaFoldDB" id="A0AAD4C0Z8"/>
<organism evidence="2 3">
    <name type="scientific">Boletus edulis BED1</name>
    <dbReference type="NCBI Taxonomy" id="1328754"/>
    <lineage>
        <taxon>Eukaryota</taxon>
        <taxon>Fungi</taxon>
        <taxon>Dikarya</taxon>
        <taxon>Basidiomycota</taxon>
        <taxon>Agaricomycotina</taxon>
        <taxon>Agaricomycetes</taxon>
        <taxon>Agaricomycetidae</taxon>
        <taxon>Boletales</taxon>
        <taxon>Boletineae</taxon>
        <taxon>Boletaceae</taxon>
        <taxon>Boletoideae</taxon>
        <taxon>Boletus</taxon>
    </lineage>
</organism>
<keyword evidence="3" id="KW-1185">Reference proteome</keyword>
<name>A0AAD4C0Z8_BOLED</name>
<sequence length="222" mass="25572">MQQQKSMSTADPTDDQDSWDGIAVSFEFKKGSSKNDRIDNQQKLIWDFHSIMREDARFTFDVTIENTDVRLWFTCRAATVVSEPFNFFTDVDDLIYLFCSLVFAKDVKLGWDPTIQRVLVGSEIQYDITFNGQEGPPAVFRTVKIIADFGADALRGRGTRVFKAYDLKNYPPTEDDFVVIEDAWRDHDRLREDQILKNIFEDIAKLDPDNPEAVITTRSGTF</sequence>
<evidence type="ECO:0000259" key="1">
    <source>
        <dbReference type="Pfam" id="PF17667"/>
    </source>
</evidence>
<evidence type="ECO:0000313" key="2">
    <source>
        <dbReference type="EMBL" id="KAF8445706.1"/>
    </source>
</evidence>
<gene>
    <name evidence="2" type="ORF">L210DRAFT_2927534</name>
</gene>
<comment type="caution">
    <text evidence="2">The sequence shown here is derived from an EMBL/GenBank/DDBJ whole genome shotgun (WGS) entry which is preliminary data.</text>
</comment>
<accession>A0AAD4C0Z8</accession>
<dbReference type="Proteomes" id="UP001194468">
    <property type="component" value="Unassembled WGS sequence"/>
</dbReference>
<reference evidence="2" key="2">
    <citation type="journal article" date="2020" name="Nat. Commun.">
        <title>Large-scale genome sequencing of mycorrhizal fungi provides insights into the early evolution of symbiotic traits.</title>
        <authorList>
            <person name="Miyauchi S."/>
            <person name="Kiss E."/>
            <person name="Kuo A."/>
            <person name="Drula E."/>
            <person name="Kohler A."/>
            <person name="Sanchez-Garcia M."/>
            <person name="Morin E."/>
            <person name="Andreopoulos B."/>
            <person name="Barry K.W."/>
            <person name="Bonito G."/>
            <person name="Buee M."/>
            <person name="Carver A."/>
            <person name="Chen C."/>
            <person name="Cichocki N."/>
            <person name="Clum A."/>
            <person name="Culley D."/>
            <person name="Crous P.W."/>
            <person name="Fauchery L."/>
            <person name="Girlanda M."/>
            <person name="Hayes R.D."/>
            <person name="Keri Z."/>
            <person name="LaButti K."/>
            <person name="Lipzen A."/>
            <person name="Lombard V."/>
            <person name="Magnuson J."/>
            <person name="Maillard F."/>
            <person name="Murat C."/>
            <person name="Nolan M."/>
            <person name="Ohm R.A."/>
            <person name="Pangilinan J."/>
            <person name="Pereira M.F."/>
            <person name="Perotto S."/>
            <person name="Peter M."/>
            <person name="Pfister S."/>
            <person name="Riley R."/>
            <person name="Sitrit Y."/>
            <person name="Stielow J.B."/>
            <person name="Szollosi G."/>
            <person name="Zifcakova L."/>
            <person name="Stursova M."/>
            <person name="Spatafora J.W."/>
            <person name="Tedersoo L."/>
            <person name="Vaario L.M."/>
            <person name="Yamada A."/>
            <person name="Yan M."/>
            <person name="Wang P."/>
            <person name="Xu J."/>
            <person name="Bruns T."/>
            <person name="Baldrian P."/>
            <person name="Vilgalys R."/>
            <person name="Dunand C."/>
            <person name="Henrissat B."/>
            <person name="Grigoriev I.V."/>
            <person name="Hibbett D."/>
            <person name="Nagy L.G."/>
            <person name="Martin F.M."/>
        </authorList>
    </citation>
    <scope>NUCLEOTIDE SEQUENCE</scope>
    <source>
        <strain evidence="2">BED1</strain>
    </source>
</reference>
<proteinExistence type="predicted"/>
<protein>
    <recommendedName>
        <fullName evidence="1">Fungal-type protein kinase domain-containing protein</fullName>
    </recommendedName>
</protein>
<feature type="domain" description="Fungal-type protein kinase" evidence="1">
    <location>
        <begin position="8"/>
        <end position="205"/>
    </location>
</feature>